<evidence type="ECO:0000256" key="2">
    <source>
        <dbReference type="ARBA" id="ARBA00023002"/>
    </source>
</evidence>
<dbReference type="AlphaFoldDB" id="A0A249KTG0"/>
<feature type="domain" description="Alcohol dehydrogenase iron-type/glycerol dehydrogenase GldA" evidence="3">
    <location>
        <begin position="12"/>
        <end position="183"/>
    </location>
</feature>
<protein>
    <submittedName>
        <fullName evidence="5">Alcohol dehydrogenase</fullName>
    </submittedName>
</protein>
<dbReference type="Pfam" id="PF25137">
    <property type="entry name" value="ADH_Fe_C"/>
    <property type="match status" value="1"/>
</dbReference>
<dbReference type="EMBL" id="CP016776">
    <property type="protein sequence ID" value="ASY20090.1"/>
    <property type="molecule type" value="Genomic_DNA"/>
</dbReference>
<organism evidence="5 6">
    <name type="scientific">Candidatus Planktophila vernalis</name>
    <dbReference type="NCBI Taxonomy" id="1884907"/>
    <lineage>
        <taxon>Bacteria</taxon>
        <taxon>Bacillati</taxon>
        <taxon>Actinomycetota</taxon>
        <taxon>Actinomycetes</taxon>
        <taxon>Candidatus Nanopelagicales</taxon>
        <taxon>Candidatus Nanopelagicaceae</taxon>
        <taxon>Candidatus Planktophila</taxon>
    </lineage>
</organism>
<keyword evidence="6" id="KW-1185">Reference proteome</keyword>
<dbReference type="InterPro" id="IPR056798">
    <property type="entry name" value="ADH_Fe_C"/>
</dbReference>
<dbReference type="InterPro" id="IPR001670">
    <property type="entry name" value="ADH_Fe/GldA"/>
</dbReference>
<evidence type="ECO:0000313" key="5">
    <source>
        <dbReference type="EMBL" id="ASY20090.1"/>
    </source>
</evidence>
<dbReference type="CDD" id="cd08551">
    <property type="entry name" value="Fe-ADH"/>
    <property type="match status" value="1"/>
</dbReference>
<comment type="similarity">
    <text evidence="1">Belongs to the iron-containing alcohol dehydrogenase family.</text>
</comment>
<dbReference type="Proteomes" id="UP000217186">
    <property type="component" value="Chromosome"/>
</dbReference>
<name>A0A249KTG0_9ACTN</name>
<sequence length="392" mass="40726">MDNITAFNNHLPVKVRFGEGVAETLPAVVAELGASKVFLMVDKDIEKFNPAAAKLIDQMKAAAGITVTVFEKPAGEPTIQMVDDSIAALKAAGSDVVVALGGGSIIDTAKAARLCAQLNCTFREFQSKPPVYPAPTLPLVALPTSAGTGSEVSGGSVISDPEAGRKAGIANGNLRAQVALVDPVLTYSMPPSMTANTGIDALAQAIAGIIAKCSTPIGDAIGYEAVRMMTPALVAAFKDGNNKVARAGMASGSMMAGLTMNISDCTAEHSLGQAIGGLKHVPHGLTIGLVLVETLTREAKIVPEKMERVADAMGVPQDGTKDGSRCVNAVRKILAELQFPVLSSLGFVEGDIDELAEIALKDFFITQAPKPWSKQEVVDAFMSALKLESRVA</sequence>
<evidence type="ECO:0000259" key="3">
    <source>
        <dbReference type="Pfam" id="PF00465"/>
    </source>
</evidence>
<evidence type="ECO:0000256" key="1">
    <source>
        <dbReference type="ARBA" id="ARBA00007358"/>
    </source>
</evidence>
<dbReference type="InterPro" id="IPR039697">
    <property type="entry name" value="Alcohol_dehydrogenase_Fe"/>
</dbReference>
<proteinExistence type="inferred from homology"/>
<reference evidence="5 6" key="1">
    <citation type="submission" date="2016-07" db="EMBL/GenBank/DDBJ databases">
        <title>High microdiversification within the ubiquitous acI lineage of Actinobacteria.</title>
        <authorList>
            <person name="Neuenschwander S.M."/>
            <person name="Salcher M."/>
            <person name="Ghai R."/>
            <person name="Pernthaler J."/>
        </authorList>
    </citation>
    <scope>NUCLEOTIDE SEQUENCE [LARGE SCALE GENOMIC DNA]</scope>
    <source>
        <strain evidence="5">MMS-IIA-15</strain>
    </source>
</reference>
<feature type="domain" description="Fe-containing alcohol dehydrogenase-like C-terminal" evidence="4">
    <location>
        <begin position="194"/>
        <end position="384"/>
    </location>
</feature>
<dbReference type="Pfam" id="PF00465">
    <property type="entry name" value="Fe-ADH"/>
    <property type="match status" value="1"/>
</dbReference>
<dbReference type="PANTHER" id="PTHR11496">
    <property type="entry name" value="ALCOHOL DEHYDROGENASE"/>
    <property type="match status" value="1"/>
</dbReference>
<dbReference type="Gene3D" id="1.20.1090.10">
    <property type="entry name" value="Dehydroquinate synthase-like - alpha domain"/>
    <property type="match status" value="1"/>
</dbReference>
<evidence type="ECO:0000259" key="4">
    <source>
        <dbReference type="Pfam" id="PF25137"/>
    </source>
</evidence>
<dbReference type="FunFam" id="3.40.50.1970:FF:000003">
    <property type="entry name" value="Alcohol dehydrogenase, iron-containing"/>
    <property type="match status" value="1"/>
</dbReference>
<accession>A0A249KTG0</accession>
<dbReference type="RefSeq" id="WP_095685951.1">
    <property type="nucleotide sequence ID" value="NZ_CP016776.1"/>
</dbReference>
<dbReference type="SUPFAM" id="SSF56796">
    <property type="entry name" value="Dehydroquinate synthase-like"/>
    <property type="match status" value="1"/>
</dbReference>
<gene>
    <name evidence="5" type="ORF">A7sIIA15_04315</name>
</gene>
<dbReference type="OrthoDB" id="323926at2"/>
<keyword evidence="2" id="KW-0560">Oxidoreductase</keyword>
<dbReference type="GO" id="GO:0046872">
    <property type="term" value="F:metal ion binding"/>
    <property type="evidence" value="ECO:0007669"/>
    <property type="project" value="InterPro"/>
</dbReference>
<dbReference type="Gene3D" id="3.40.50.1970">
    <property type="match status" value="1"/>
</dbReference>
<dbReference type="PANTHER" id="PTHR11496:SF102">
    <property type="entry name" value="ALCOHOL DEHYDROGENASE 4"/>
    <property type="match status" value="1"/>
</dbReference>
<evidence type="ECO:0000313" key="6">
    <source>
        <dbReference type="Proteomes" id="UP000217186"/>
    </source>
</evidence>
<dbReference type="GO" id="GO:0004022">
    <property type="term" value="F:alcohol dehydrogenase (NAD+) activity"/>
    <property type="evidence" value="ECO:0007669"/>
    <property type="project" value="TreeGrafter"/>
</dbReference>
<dbReference type="KEGG" id="pvn:A7sIIA15_04315"/>